<feature type="domain" description="Response regulatory" evidence="7">
    <location>
        <begin position="2"/>
        <end position="122"/>
    </location>
</feature>
<evidence type="ECO:0000259" key="6">
    <source>
        <dbReference type="PROSITE" id="PS50043"/>
    </source>
</evidence>
<dbReference type="Proteomes" id="UP000636960">
    <property type="component" value="Unassembled WGS sequence"/>
</dbReference>
<evidence type="ECO:0000256" key="1">
    <source>
        <dbReference type="ARBA" id="ARBA00022553"/>
    </source>
</evidence>
<evidence type="ECO:0000256" key="5">
    <source>
        <dbReference type="PROSITE-ProRule" id="PRU00169"/>
    </source>
</evidence>
<organism evidence="8 9">
    <name type="scientific">Paractinoplanes rishiriensis</name>
    <dbReference type="NCBI Taxonomy" id="1050105"/>
    <lineage>
        <taxon>Bacteria</taxon>
        <taxon>Bacillati</taxon>
        <taxon>Actinomycetota</taxon>
        <taxon>Actinomycetes</taxon>
        <taxon>Micromonosporales</taxon>
        <taxon>Micromonosporaceae</taxon>
        <taxon>Paractinoplanes</taxon>
    </lineage>
</organism>
<evidence type="ECO:0000256" key="4">
    <source>
        <dbReference type="ARBA" id="ARBA00023163"/>
    </source>
</evidence>
<dbReference type="Gene3D" id="3.40.50.2300">
    <property type="match status" value="1"/>
</dbReference>
<keyword evidence="1 5" id="KW-0597">Phosphoprotein</keyword>
<dbReference type="InterPro" id="IPR016032">
    <property type="entry name" value="Sig_transdc_resp-reg_C-effctor"/>
</dbReference>
<sequence>MRVALADDSRLFRDGLAMMLTAAGIDVGARVGTGRELLAVVAADRPDAVILDIRMPPSFTDEGLRTAEELHDRYPQVGVLVLSTYAESSYAARLLGERAGGVGYLLKDRVDDVGTLRDALQRVVRGEAVVDQEVVLGLLRSRRRAHELGRLSDREREVLRLMAQGRSNAGIGRHLHLTAKSVEAHVSSVFTKLDLYATADDNRRVRAVLAWLRAEALLGEP</sequence>
<reference evidence="8" key="1">
    <citation type="submission" date="2021-01" db="EMBL/GenBank/DDBJ databases">
        <title>Whole genome shotgun sequence of Actinoplanes rishiriensis NBRC 108556.</title>
        <authorList>
            <person name="Komaki H."/>
            <person name="Tamura T."/>
        </authorList>
    </citation>
    <scope>NUCLEOTIDE SEQUENCE</scope>
    <source>
        <strain evidence="8">NBRC 108556</strain>
    </source>
</reference>
<evidence type="ECO:0000313" key="8">
    <source>
        <dbReference type="EMBL" id="GIE99209.1"/>
    </source>
</evidence>
<dbReference type="GO" id="GO:0000160">
    <property type="term" value="P:phosphorelay signal transduction system"/>
    <property type="evidence" value="ECO:0007669"/>
    <property type="project" value="InterPro"/>
</dbReference>
<dbReference type="PANTHER" id="PTHR43214">
    <property type="entry name" value="TWO-COMPONENT RESPONSE REGULATOR"/>
    <property type="match status" value="1"/>
</dbReference>
<dbReference type="CDD" id="cd17535">
    <property type="entry name" value="REC_NarL-like"/>
    <property type="match status" value="1"/>
</dbReference>
<dbReference type="SMART" id="SM00448">
    <property type="entry name" value="REC"/>
    <property type="match status" value="1"/>
</dbReference>
<dbReference type="CDD" id="cd06170">
    <property type="entry name" value="LuxR_C_like"/>
    <property type="match status" value="1"/>
</dbReference>
<evidence type="ECO:0000256" key="2">
    <source>
        <dbReference type="ARBA" id="ARBA00023015"/>
    </source>
</evidence>
<protein>
    <submittedName>
        <fullName evidence="8">DNA-binding response regulator</fullName>
    </submittedName>
</protein>
<gene>
    <name evidence="8" type="ORF">Ari01nite_66740</name>
</gene>
<accession>A0A919K456</accession>
<keyword evidence="3 8" id="KW-0238">DNA-binding</keyword>
<dbReference type="AlphaFoldDB" id="A0A919K456"/>
<dbReference type="PRINTS" id="PR00038">
    <property type="entry name" value="HTHLUXR"/>
</dbReference>
<dbReference type="SUPFAM" id="SSF46894">
    <property type="entry name" value="C-terminal effector domain of the bipartite response regulators"/>
    <property type="match status" value="1"/>
</dbReference>
<dbReference type="Pfam" id="PF00072">
    <property type="entry name" value="Response_reg"/>
    <property type="match status" value="1"/>
</dbReference>
<keyword evidence="2" id="KW-0805">Transcription regulation</keyword>
<proteinExistence type="predicted"/>
<dbReference type="Pfam" id="PF00196">
    <property type="entry name" value="GerE"/>
    <property type="match status" value="1"/>
</dbReference>
<dbReference type="SUPFAM" id="SSF52172">
    <property type="entry name" value="CheY-like"/>
    <property type="match status" value="1"/>
</dbReference>
<dbReference type="InterPro" id="IPR011006">
    <property type="entry name" value="CheY-like_superfamily"/>
</dbReference>
<dbReference type="PROSITE" id="PS00622">
    <property type="entry name" value="HTH_LUXR_1"/>
    <property type="match status" value="1"/>
</dbReference>
<feature type="modified residue" description="4-aspartylphosphate" evidence="5">
    <location>
        <position position="52"/>
    </location>
</feature>
<dbReference type="InterPro" id="IPR000792">
    <property type="entry name" value="Tscrpt_reg_LuxR_C"/>
</dbReference>
<evidence type="ECO:0000313" key="9">
    <source>
        <dbReference type="Proteomes" id="UP000636960"/>
    </source>
</evidence>
<evidence type="ECO:0000256" key="3">
    <source>
        <dbReference type="ARBA" id="ARBA00023125"/>
    </source>
</evidence>
<dbReference type="PROSITE" id="PS50110">
    <property type="entry name" value="RESPONSE_REGULATORY"/>
    <property type="match status" value="1"/>
</dbReference>
<dbReference type="InterPro" id="IPR001789">
    <property type="entry name" value="Sig_transdc_resp-reg_receiver"/>
</dbReference>
<dbReference type="InterPro" id="IPR039420">
    <property type="entry name" value="WalR-like"/>
</dbReference>
<dbReference type="SMART" id="SM00421">
    <property type="entry name" value="HTH_LUXR"/>
    <property type="match status" value="1"/>
</dbReference>
<feature type="domain" description="HTH luxR-type" evidence="6">
    <location>
        <begin position="144"/>
        <end position="214"/>
    </location>
</feature>
<dbReference type="GO" id="GO:0006355">
    <property type="term" value="P:regulation of DNA-templated transcription"/>
    <property type="evidence" value="ECO:0007669"/>
    <property type="project" value="InterPro"/>
</dbReference>
<dbReference type="InterPro" id="IPR058245">
    <property type="entry name" value="NreC/VraR/RcsB-like_REC"/>
</dbReference>
<comment type="caution">
    <text evidence="8">The sequence shown here is derived from an EMBL/GenBank/DDBJ whole genome shotgun (WGS) entry which is preliminary data.</text>
</comment>
<keyword evidence="4" id="KW-0804">Transcription</keyword>
<dbReference type="EMBL" id="BOMV01000071">
    <property type="protein sequence ID" value="GIE99209.1"/>
    <property type="molecule type" value="Genomic_DNA"/>
</dbReference>
<dbReference type="GO" id="GO:0003677">
    <property type="term" value="F:DNA binding"/>
    <property type="evidence" value="ECO:0007669"/>
    <property type="project" value="UniProtKB-KW"/>
</dbReference>
<dbReference type="RefSeq" id="WP_203786219.1">
    <property type="nucleotide sequence ID" value="NZ_BOMV01000071.1"/>
</dbReference>
<dbReference type="PROSITE" id="PS50043">
    <property type="entry name" value="HTH_LUXR_2"/>
    <property type="match status" value="1"/>
</dbReference>
<dbReference type="PANTHER" id="PTHR43214:SF24">
    <property type="entry name" value="TRANSCRIPTIONAL REGULATORY PROTEIN NARL-RELATED"/>
    <property type="match status" value="1"/>
</dbReference>
<name>A0A919K456_9ACTN</name>
<evidence type="ECO:0000259" key="7">
    <source>
        <dbReference type="PROSITE" id="PS50110"/>
    </source>
</evidence>
<keyword evidence="9" id="KW-1185">Reference proteome</keyword>